<evidence type="ECO:0000256" key="1">
    <source>
        <dbReference type="ARBA" id="ARBA00023186"/>
    </source>
</evidence>
<dbReference type="InterPro" id="IPR036533">
    <property type="entry name" value="BAG_dom_sf"/>
</dbReference>
<dbReference type="InterPro" id="IPR036020">
    <property type="entry name" value="WW_dom_sf"/>
</dbReference>
<evidence type="ECO:0000259" key="3">
    <source>
        <dbReference type="PROSITE" id="PS50020"/>
    </source>
</evidence>
<feature type="domain" description="BAG" evidence="4">
    <location>
        <begin position="299"/>
        <end position="376"/>
    </location>
</feature>
<dbReference type="CDD" id="cd00201">
    <property type="entry name" value="WW"/>
    <property type="match status" value="1"/>
</dbReference>
<evidence type="ECO:0000256" key="2">
    <source>
        <dbReference type="SAM" id="MobiDB-lite"/>
    </source>
</evidence>
<comment type="caution">
    <text evidence="5">The sequence shown here is derived from an EMBL/GenBank/DDBJ whole genome shotgun (WGS) entry which is preliminary data.</text>
</comment>
<dbReference type="PANTHER" id="PTHR12329:SF12">
    <property type="entry name" value="BAG FAMILY MOLECULAR CHAPERONE REGULATOR 3"/>
    <property type="match status" value="1"/>
</dbReference>
<dbReference type="SMART" id="SM00264">
    <property type="entry name" value="BAG"/>
    <property type="match status" value="1"/>
</dbReference>
<evidence type="ECO:0000313" key="6">
    <source>
        <dbReference type="Proteomes" id="UP001476798"/>
    </source>
</evidence>
<keyword evidence="6" id="KW-1185">Reference proteome</keyword>
<evidence type="ECO:0000313" key="5">
    <source>
        <dbReference type="EMBL" id="MEQ2181706.1"/>
    </source>
</evidence>
<feature type="region of interest" description="Disordered" evidence="2">
    <location>
        <begin position="374"/>
        <end position="405"/>
    </location>
</feature>
<reference evidence="5 6" key="1">
    <citation type="submission" date="2021-06" db="EMBL/GenBank/DDBJ databases">
        <authorList>
            <person name="Palmer J.M."/>
        </authorList>
    </citation>
    <scope>NUCLEOTIDE SEQUENCE [LARGE SCALE GENOMIC DNA]</scope>
    <source>
        <strain evidence="5 6">GA_2019</strain>
        <tissue evidence="5">Muscle</tissue>
    </source>
</reference>
<feature type="region of interest" description="Disordered" evidence="2">
    <location>
        <begin position="113"/>
        <end position="242"/>
    </location>
</feature>
<dbReference type="InterPro" id="IPR001202">
    <property type="entry name" value="WW_dom"/>
</dbReference>
<dbReference type="Gene3D" id="1.20.58.120">
    <property type="entry name" value="BAG domain"/>
    <property type="match status" value="1"/>
</dbReference>
<accession>A0ABV0PE01</accession>
<dbReference type="Pfam" id="PF02179">
    <property type="entry name" value="BAG"/>
    <property type="match status" value="1"/>
</dbReference>
<protein>
    <recommendedName>
        <fullName evidence="7">BAG family molecular chaperone regulator 3</fullName>
    </recommendedName>
</protein>
<dbReference type="PANTHER" id="PTHR12329">
    <property type="entry name" value="BCL2-ASSOCIATED ATHANOGENE"/>
    <property type="match status" value="1"/>
</dbReference>
<dbReference type="InterPro" id="IPR039773">
    <property type="entry name" value="BAG_chaperone_regulator"/>
</dbReference>
<feature type="compositionally biased region" description="Polar residues" evidence="2">
    <location>
        <begin position="185"/>
        <end position="194"/>
    </location>
</feature>
<feature type="domain" description="WW" evidence="3">
    <location>
        <begin position="7"/>
        <end position="41"/>
    </location>
</feature>
<dbReference type="SMART" id="SM00456">
    <property type="entry name" value="WW"/>
    <property type="match status" value="1"/>
</dbReference>
<dbReference type="Pfam" id="PF00397">
    <property type="entry name" value="WW"/>
    <property type="match status" value="1"/>
</dbReference>
<dbReference type="SUPFAM" id="SSF63491">
    <property type="entry name" value="BAG domain"/>
    <property type="match status" value="1"/>
</dbReference>
<organism evidence="5 6">
    <name type="scientific">Goodea atripinnis</name>
    <dbReference type="NCBI Taxonomy" id="208336"/>
    <lineage>
        <taxon>Eukaryota</taxon>
        <taxon>Metazoa</taxon>
        <taxon>Chordata</taxon>
        <taxon>Craniata</taxon>
        <taxon>Vertebrata</taxon>
        <taxon>Euteleostomi</taxon>
        <taxon>Actinopterygii</taxon>
        <taxon>Neopterygii</taxon>
        <taxon>Teleostei</taxon>
        <taxon>Neoteleostei</taxon>
        <taxon>Acanthomorphata</taxon>
        <taxon>Ovalentaria</taxon>
        <taxon>Atherinomorphae</taxon>
        <taxon>Cyprinodontiformes</taxon>
        <taxon>Goodeidae</taxon>
        <taxon>Goodea</taxon>
    </lineage>
</organism>
<name>A0ABV0PE01_9TELE</name>
<proteinExistence type="predicted"/>
<dbReference type="Gene3D" id="2.20.70.10">
    <property type="match status" value="1"/>
</dbReference>
<evidence type="ECO:0000259" key="4">
    <source>
        <dbReference type="PROSITE" id="PS51035"/>
    </source>
</evidence>
<dbReference type="SUPFAM" id="SSF51045">
    <property type="entry name" value="WW domain"/>
    <property type="match status" value="1"/>
</dbReference>
<dbReference type="PROSITE" id="PS01159">
    <property type="entry name" value="WW_DOMAIN_1"/>
    <property type="match status" value="1"/>
</dbReference>
<dbReference type="PROSITE" id="PS50020">
    <property type="entry name" value="WW_DOMAIN_2"/>
    <property type="match status" value="1"/>
</dbReference>
<keyword evidence="1" id="KW-0143">Chaperone</keyword>
<feature type="compositionally biased region" description="Polar residues" evidence="2">
    <location>
        <begin position="113"/>
        <end position="125"/>
    </location>
</feature>
<evidence type="ECO:0008006" key="7">
    <source>
        <dbReference type="Google" id="ProtNLM"/>
    </source>
</evidence>
<dbReference type="EMBL" id="JAHRIO010070967">
    <property type="protein sequence ID" value="MEQ2181706.1"/>
    <property type="molecule type" value="Genomic_DNA"/>
</dbReference>
<dbReference type="PROSITE" id="PS51035">
    <property type="entry name" value="BAG"/>
    <property type="match status" value="1"/>
</dbReference>
<gene>
    <name evidence="5" type="ORF">GOODEAATRI_014294</name>
</gene>
<dbReference type="Proteomes" id="UP001476798">
    <property type="component" value="Unassembled WGS sequence"/>
</dbReference>
<dbReference type="InterPro" id="IPR003103">
    <property type="entry name" value="BAG_domain"/>
</dbReference>
<sequence length="405" mass="44803">MASNDSEPLPLGWEVKIDPHTGWPFFVDHNNRTTTWNDPRHDTRKIREVLANGPSVPAESSPFEPSKTFVKEMKHPILRPGYVPIPVYHDGADVRQQQHPCYSYIQPVTAQNVRTEGPTPSQTSGILHGRPKSPLLGPSDTECGKAGSTVNIAPHHQPARPSSTGLQPGYISIPVIHEGGGGQTAPHTNPSVYTQRVPYSEHQQPFHRLQSEDWPSYSAGVQPSRERASPTTFPQHREGTSVHIPPHAQKQELPQHHMADITVQISPKSEAQEEPASPTEVSPAQAEAELAAQCPVHPGLAKVQQILERVAKLEQEVKSFSGKKNDKKYLLLEELLTKELLALDSVDPEGRADVRQARRDGVRRVQTILEELEQLEEQSAMDGDSLTQKGEPSMITENAEMAKEI</sequence>